<gene>
    <name evidence="1" type="ORF">SAMN05444394_1540</name>
</gene>
<dbReference type="RefSeq" id="WP_074224240.1">
    <property type="nucleotide sequence ID" value="NZ_FSRC01000001.1"/>
</dbReference>
<dbReference type="AlphaFoldDB" id="A0A1N6DYX5"/>
<organism evidence="1 2">
    <name type="scientific">Algoriphagus halophilus</name>
    <dbReference type="NCBI Taxonomy" id="226505"/>
    <lineage>
        <taxon>Bacteria</taxon>
        <taxon>Pseudomonadati</taxon>
        <taxon>Bacteroidota</taxon>
        <taxon>Cytophagia</taxon>
        <taxon>Cytophagales</taxon>
        <taxon>Cyclobacteriaceae</taxon>
        <taxon>Algoriphagus</taxon>
    </lineage>
</organism>
<evidence type="ECO:0000313" key="1">
    <source>
        <dbReference type="EMBL" id="SIN75907.1"/>
    </source>
</evidence>
<keyword evidence="2" id="KW-1185">Reference proteome</keyword>
<evidence type="ECO:0000313" key="2">
    <source>
        <dbReference type="Proteomes" id="UP000185221"/>
    </source>
</evidence>
<reference evidence="2" key="1">
    <citation type="submission" date="2016-11" db="EMBL/GenBank/DDBJ databases">
        <authorList>
            <person name="Varghese N."/>
            <person name="Submissions S."/>
        </authorList>
    </citation>
    <scope>NUCLEOTIDE SEQUENCE [LARGE SCALE GENOMIC DNA]</scope>
    <source>
        <strain evidence="2">DSM 15292</strain>
    </source>
</reference>
<accession>A0A1N6DYX5</accession>
<name>A0A1N6DYX5_9BACT</name>
<dbReference type="EMBL" id="FSRC01000001">
    <property type="protein sequence ID" value="SIN75907.1"/>
    <property type="molecule type" value="Genomic_DNA"/>
</dbReference>
<sequence length="104" mass="12239">MSLKIIIPTDPVVRVEIPSDYPIPPIGEEFYIRFETFVTDPKEWERVKRILEKDALTVEKVEDNKVYLYIGQKADLQGTIESDEYMPSIVQYWEKHPETKPDPL</sequence>
<proteinExistence type="predicted"/>
<dbReference type="OrthoDB" id="825928at2"/>
<protein>
    <submittedName>
        <fullName evidence="1">Uncharacterized protein</fullName>
    </submittedName>
</protein>
<dbReference type="Proteomes" id="UP000185221">
    <property type="component" value="Unassembled WGS sequence"/>
</dbReference>